<gene>
    <name evidence="3" type="ORF">Gogos_020476</name>
</gene>
<organism evidence="3 4">
    <name type="scientific">Gossypium gossypioides</name>
    <name type="common">Mexican cotton</name>
    <name type="synonym">Selera gossypioides</name>
    <dbReference type="NCBI Taxonomy" id="34282"/>
    <lineage>
        <taxon>Eukaryota</taxon>
        <taxon>Viridiplantae</taxon>
        <taxon>Streptophyta</taxon>
        <taxon>Embryophyta</taxon>
        <taxon>Tracheophyta</taxon>
        <taxon>Spermatophyta</taxon>
        <taxon>Magnoliopsida</taxon>
        <taxon>eudicotyledons</taxon>
        <taxon>Gunneridae</taxon>
        <taxon>Pentapetalae</taxon>
        <taxon>rosids</taxon>
        <taxon>malvids</taxon>
        <taxon>Malvales</taxon>
        <taxon>Malvaceae</taxon>
        <taxon>Malvoideae</taxon>
        <taxon>Gossypium</taxon>
    </lineage>
</organism>
<reference evidence="3 4" key="1">
    <citation type="journal article" date="2019" name="Genome Biol. Evol.">
        <title>Insights into the evolution of the New World diploid cottons (Gossypium, subgenus Houzingenia) based on genome sequencing.</title>
        <authorList>
            <person name="Grover C.E."/>
            <person name="Arick M.A. 2nd"/>
            <person name="Thrash A."/>
            <person name="Conover J.L."/>
            <person name="Sanders W.S."/>
            <person name="Peterson D.G."/>
            <person name="Frelichowski J.E."/>
            <person name="Scheffler J.A."/>
            <person name="Scheffler B.E."/>
            <person name="Wendel J.F."/>
        </authorList>
    </citation>
    <scope>NUCLEOTIDE SEQUENCE [LARGE SCALE GENOMIC DNA]</scope>
    <source>
        <strain evidence="3">5</strain>
        <tissue evidence="3">Leaf</tissue>
    </source>
</reference>
<comment type="caution">
    <text evidence="3">The sequence shown here is derived from an EMBL/GenBank/DDBJ whole genome shotgun (WGS) entry which is preliminary data.</text>
</comment>
<feature type="compositionally biased region" description="Polar residues" evidence="2">
    <location>
        <begin position="143"/>
        <end position="156"/>
    </location>
</feature>
<dbReference type="Proteomes" id="UP000593579">
    <property type="component" value="Unassembled WGS sequence"/>
</dbReference>
<name>A0A7J9D4N7_GOSGO</name>
<evidence type="ECO:0000256" key="1">
    <source>
        <dbReference type="SAM" id="Coils"/>
    </source>
</evidence>
<sequence>MDEEGNFYNSSDSLEQQIEQMEIKYYRAKEEKAKMIEEQNLTSDVTGKEKKVYGHNRDRLELSNKVGHTHLNKVDSVTVEVGLKKLNAQSVWVEESDIESGVKENMQYGSLNGVKVHFNPAFEGPEGVEVSPKDRKNGDRDSIGSSGRNPSNTLWGQGSRFKSFGNSQITLVESTEAMVELISSQVSSVTVNDAQKVAASTLDRVTVSRQ</sequence>
<evidence type="ECO:0000313" key="4">
    <source>
        <dbReference type="Proteomes" id="UP000593579"/>
    </source>
</evidence>
<dbReference type="AlphaFoldDB" id="A0A7J9D4N7"/>
<accession>A0A7J9D4N7</accession>
<feature type="compositionally biased region" description="Basic and acidic residues" evidence="2">
    <location>
        <begin position="131"/>
        <end position="142"/>
    </location>
</feature>
<protein>
    <submittedName>
        <fullName evidence="3">Uncharacterized protein</fullName>
    </submittedName>
</protein>
<evidence type="ECO:0000256" key="2">
    <source>
        <dbReference type="SAM" id="MobiDB-lite"/>
    </source>
</evidence>
<proteinExistence type="predicted"/>
<keyword evidence="4" id="KW-1185">Reference proteome</keyword>
<evidence type="ECO:0000313" key="3">
    <source>
        <dbReference type="EMBL" id="MBA0755693.1"/>
    </source>
</evidence>
<feature type="region of interest" description="Disordered" evidence="2">
    <location>
        <begin position="123"/>
        <end position="160"/>
    </location>
</feature>
<dbReference type="OrthoDB" id="989654at2759"/>
<dbReference type="EMBL" id="JABEZY010271180">
    <property type="protein sequence ID" value="MBA0755693.1"/>
    <property type="molecule type" value="Genomic_DNA"/>
</dbReference>
<feature type="coiled-coil region" evidence="1">
    <location>
        <begin position="11"/>
        <end position="38"/>
    </location>
</feature>
<keyword evidence="1" id="KW-0175">Coiled coil</keyword>